<evidence type="ECO:0000256" key="4">
    <source>
        <dbReference type="ARBA" id="ARBA00022741"/>
    </source>
</evidence>
<gene>
    <name evidence="8" type="primary">dnaA</name>
    <name evidence="14" type="ORF">A2975_03225</name>
</gene>
<dbReference type="HAMAP" id="MF_00377">
    <property type="entry name" value="DnaA_bact"/>
    <property type="match status" value="1"/>
</dbReference>
<dbReference type="SUPFAM" id="SSF52540">
    <property type="entry name" value="P-loop containing nucleoside triphosphate hydrolases"/>
    <property type="match status" value="1"/>
</dbReference>
<keyword evidence="5 8" id="KW-0067">ATP-binding</keyword>
<dbReference type="InterPro" id="IPR003593">
    <property type="entry name" value="AAA+_ATPase"/>
</dbReference>
<keyword evidence="2 8" id="KW-0963">Cytoplasm</keyword>
<feature type="domain" description="AAA+ ATPase" evidence="12">
    <location>
        <begin position="154"/>
        <end position="284"/>
    </location>
</feature>
<dbReference type="PANTHER" id="PTHR30050">
    <property type="entry name" value="CHROMOSOMAL REPLICATION INITIATOR PROTEIN DNAA"/>
    <property type="match status" value="1"/>
</dbReference>
<evidence type="ECO:0000256" key="9">
    <source>
        <dbReference type="NCBIfam" id="TIGR00362"/>
    </source>
</evidence>
<evidence type="ECO:0000256" key="6">
    <source>
        <dbReference type="ARBA" id="ARBA00023121"/>
    </source>
</evidence>
<dbReference type="PANTHER" id="PTHR30050:SF2">
    <property type="entry name" value="CHROMOSOMAL REPLICATION INITIATOR PROTEIN DNAA"/>
    <property type="match status" value="1"/>
</dbReference>
<dbReference type="SMART" id="SM00382">
    <property type="entry name" value="AAA"/>
    <property type="match status" value="1"/>
</dbReference>
<sequence>MEKINKDDLWRDVLESIRVSVSSAIFSTWISQTHLASIRKTTKNRYLAEIGCISTFIKSTLETRYFGLIQDALIRTLDSPADLTFIVKQSPEAIKKTKEEATPLFDESANDDFLSKLTNTNLRAHLTFDNFAVSSTNQMAWAAAEAVATNPGTAYNPLFIWGGVGVGKTHLMNAVGIRSIQKGLEPVMFCTGEQFTNDIVQGIRNKTTQAFRNKYRRAKLLMVDDIQFIAGKDAVQDEFFHTFNAVTGAGGQVVMTSDQPPTEIAKLEERLRSRFEAGLTVDISKPDFELRCAITQIKAIQKGLAIESDIIQLIAGNIESARTIEGVLTRIMSETKIKGVPITPDLVQSILSKGTAEQNGESIKKANPIDVIDVVTKRFSVSKKDLLGKTRARIIARPRQLLMYILRTELELPLQEIGRMLARDHSTVIHAVHKISQLASHDVGIRNDILGIKNSL</sequence>
<dbReference type="Gene3D" id="1.10.8.60">
    <property type="match status" value="1"/>
</dbReference>
<evidence type="ECO:0000313" key="14">
    <source>
        <dbReference type="EMBL" id="OGM70061.1"/>
    </source>
</evidence>
<comment type="domain">
    <text evidence="8">Domain I is involved in oligomerization and binding regulators, domain II is flexibile and of varying length in different bacteria, domain III forms the AAA+ region, while domain IV binds dsDNA.</text>
</comment>
<evidence type="ECO:0000256" key="7">
    <source>
        <dbReference type="ARBA" id="ARBA00023125"/>
    </source>
</evidence>
<reference evidence="14 15" key="1">
    <citation type="journal article" date="2016" name="Nat. Commun.">
        <title>Thousands of microbial genomes shed light on interconnected biogeochemical processes in an aquifer system.</title>
        <authorList>
            <person name="Anantharaman K."/>
            <person name="Brown C.T."/>
            <person name="Hug L.A."/>
            <person name="Sharon I."/>
            <person name="Castelle C.J."/>
            <person name="Probst A.J."/>
            <person name="Thomas B.C."/>
            <person name="Singh A."/>
            <person name="Wilkins M.J."/>
            <person name="Karaoz U."/>
            <person name="Brodie E.L."/>
            <person name="Williams K.H."/>
            <person name="Hubbard S.S."/>
            <person name="Banfield J.F."/>
        </authorList>
    </citation>
    <scope>NUCLEOTIDE SEQUENCE [LARGE SCALE GENOMIC DNA]</scope>
</reference>
<dbReference type="Pfam" id="PF00308">
    <property type="entry name" value="Bac_DnaA"/>
    <property type="match status" value="1"/>
</dbReference>
<dbReference type="CDD" id="cd00009">
    <property type="entry name" value="AAA"/>
    <property type="match status" value="1"/>
</dbReference>
<dbReference type="Gene3D" id="3.30.300.180">
    <property type="match status" value="1"/>
</dbReference>
<keyword evidence="4 8" id="KW-0547">Nucleotide-binding</keyword>
<feature type="binding site" evidence="8">
    <location>
        <position position="168"/>
    </location>
    <ligand>
        <name>ATP</name>
        <dbReference type="ChEBI" id="CHEBI:30616"/>
    </ligand>
</feature>
<evidence type="ECO:0000256" key="3">
    <source>
        <dbReference type="ARBA" id="ARBA00022705"/>
    </source>
</evidence>
<comment type="similarity">
    <text evidence="1 8 11">Belongs to the DnaA family.</text>
</comment>
<dbReference type="Proteomes" id="UP000178429">
    <property type="component" value="Unassembled WGS sequence"/>
</dbReference>
<dbReference type="GO" id="GO:0006275">
    <property type="term" value="P:regulation of DNA replication"/>
    <property type="evidence" value="ECO:0007669"/>
    <property type="project" value="UniProtKB-UniRule"/>
</dbReference>
<feature type="binding site" evidence="8">
    <location>
        <position position="169"/>
    </location>
    <ligand>
        <name>ATP</name>
        <dbReference type="ChEBI" id="CHEBI:30616"/>
    </ligand>
</feature>
<protein>
    <recommendedName>
        <fullName evidence="8 9">Chromosomal replication initiator protein DnaA</fullName>
    </recommendedName>
</protein>
<dbReference type="InterPro" id="IPR038454">
    <property type="entry name" value="DnaA_N_sf"/>
</dbReference>
<dbReference type="InterPro" id="IPR001957">
    <property type="entry name" value="Chromosome_initiator_DnaA"/>
</dbReference>
<evidence type="ECO:0000256" key="1">
    <source>
        <dbReference type="ARBA" id="ARBA00006583"/>
    </source>
</evidence>
<evidence type="ECO:0000259" key="12">
    <source>
        <dbReference type="SMART" id="SM00382"/>
    </source>
</evidence>
<feature type="domain" description="Chromosomal replication initiator DnaA C-terminal" evidence="13">
    <location>
        <begin position="367"/>
        <end position="435"/>
    </location>
</feature>
<evidence type="ECO:0000256" key="8">
    <source>
        <dbReference type="HAMAP-Rule" id="MF_00377"/>
    </source>
</evidence>
<dbReference type="Pfam" id="PF11638">
    <property type="entry name" value="DnaA_N"/>
    <property type="match status" value="1"/>
</dbReference>
<dbReference type="PROSITE" id="PS01008">
    <property type="entry name" value="DNAA"/>
    <property type="match status" value="1"/>
</dbReference>
<dbReference type="InterPro" id="IPR018312">
    <property type="entry name" value="Chromosome_initiator_DnaA_CS"/>
</dbReference>
<dbReference type="PRINTS" id="PR00051">
    <property type="entry name" value="DNAA"/>
</dbReference>
<evidence type="ECO:0000259" key="13">
    <source>
        <dbReference type="SMART" id="SM00760"/>
    </source>
</evidence>
<keyword evidence="6 8" id="KW-0446">Lipid-binding</keyword>
<dbReference type="GO" id="GO:0008289">
    <property type="term" value="F:lipid binding"/>
    <property type="evidence" value="ECO:0007669"/>
    <property type="project" value="UniProtKB-KW"/>
</dbReference>
<comment type="subunit">
    <text evidence="8">Oligomerizes as a right-handed, spiral filament on DNA at oriC.</text>
</comment>
<comment type="caution">
    <text evidence="8">Lacks conserved residue(s) required for the propagation of feature annotation.</text>
</comment>
<feature type="region of interest" description="Domain I, interacts with DnaA modulators" evidence="8">
    <location>
        <begin position="1"/>
        <end position="102"/>
    </location>
</feature>
<organism evidence="14 15">
    <name type="scientific">Candidatus Woesebacteria bacterium RIFCSPLOWO2_01_FULL_44_14</name>
    <dbReference type="NCBI Taxonomy" id="1802525"/>
    <lineage>
        <taxon>Bacteria</taxon>
        <taxon>Candidatus Woeseibacteriota</taxon>
    </lineage>
</organism>
<keyword evidence="7 8" id="KW-0238">DNA-binding</keyword>
<name>A0A1F8C128_9BACT</name>
<dbReference type="Pfam" id="PF08299">
    <property type="entry name" value="Bac_DnaA_C"/>
    <property type="match status" value="1"/>
</dbReference>
<keyword evidence="3 8" id="KW-0235">DNA replication</keyword>
<dbReference type="GO" id="GO:0003688">
    <property type="term" value="F:DNA replication origin binding"/>
    <property type="evidence" value="ECO:0007669"/>
    <property type="project" value="UniProtKB-UniRule"/>
</dbReference>
<dbReference type="InterPro" id="IPR013317">
    <property type="entry name" value="DnaA_dom"/>
</dbReference>
<dbReference type="SMART" id="SM00760">
    <property type="entry name" value="Bac_DnaA_C"/>
    <property type="match status" value="1"/>
</dbReference>
<evidence type="ECO:0000256" key="10">
    <source>
        <dbReference type="RuleBase" id="RU000577"/>
    </source>
</evidence>
<proteinExistence type="inferred from homology"/>
<dbReference type="GO" id="GO:0005737">
    <property type="term" value="C:cytoplasm"/>
    <property type="evidence" value="ECO:0007669"/>
    <property type="project" value="UniProtKB-SubCell"/>
</dbReference>
<evidence type="ECO:0000256" key="11">
    <source>
        <dbReference type="RuleBase" id="RU004227"/>
    </source>
</evidence>
<comment type="function">
    <text evidence="8 10">Plays an essential role in the initiation and regulation of chromosomal replication. ATP-DnaA binds to the origin of replication (oriC) to initiate formation of the DNA replication initiation complex once per cell cycle. Binds the DnaA box (a 9 base pair repeat at the origin) and separates the double-stranded (ds)DNA. Forms a right-handed helical filament on oriC DNA; dsDNA binds to the exterior of the filament while single-stranded (ss)DNA is stabiized in the filament's interior. The ATP-DnaA-oriC complex binds and stabilizes one strand of the AT-rich DNA unwinding element (DUE), permitting loading of DNA polymerase. After initiation quickly degrades to an ADP-DnaA complex that is not apt for DNA replication. Binds acidic phospholipids.</text>
</comment>
<feature type="binding site" evidence="8">
    <location>
        <position position="167"/>
    </location>
    <ligand>
        <name>ATP</name>
        <dbReference type="ChEBI" id="CHEBI:30616"/>
    </ligand>
</feature>
<dbReference type="AlphaFoldDB" id="A0A1F8C128"/>
<dbReference type="GO" id="GO:0005886">
    <property type="term" value="C:plasma membrane"/>
    <property type="evidence" value="ECO:0007669"/>
    <property type="project" value="TreeGrafter"/>
</dbReference>
<dbReference type="GO" id="GO:0006270">
    <property type="term" value="P:DNA replication initiation"/>
    <property type="evidence" value="ECO:0007669"/>
    <property type="project" value="UniProtKB-UniRule"/>
</dbReference>
<dbReference type="InterPro" id="IPR020591">
    <property type="entry name" value="Chromosome_initiator_DnaA-like"/>
</dbReference>
<dbReference type="Gene3D" id="3.40.50.300">
    <property type="entry name" value="P-loop containing nucleotide triphosphate hydrolases"/>
    <property type="match status" value="1"/>
</dbReference>
<dbReference type="CDD" id="cd06571">
    <property type="entry name" value="Bac_DnaA_C"/>
    <property type="match status" value="1"/>
</dbReference>
<dbReference type="InterPro" id="IPR013159">
    <property type="entry name" value="DnaA_C"/>
</dbReference>
<dbReference type="Gene3D" id="1.10.1750.10">
    <property type="match status" value="1"/>
</dbReference>
<dbReference type="EMBL" id="MGHL01000006">
    <property type="protein sequence ID" value="OGM70061.1"/>
    <property type="molecule type" value="Genomic_DNA"/>
</dbReference>
<dbReference type="STRING" id="1802525.A2975_03225"/>
<evidence type="ECO:0000256" key="5">
    <source>
        <dbReference type="ARBA" id="ARBA00022840"/>
    </source>
</evidence>
<evidence type="ECO:0000313" key="15">
    <source>
        <dbReference type="Proteomes" id="UP000178429"/>
    </source>
</evidence>
<feature type="binding site" evidence="8">
    <location>
        <position position="165"/>
    </location>
    <ligand>
        <name>ATP</name>
        <dbReference type="ChEBI" id="CHEBI:30616"/>
    </ligand>
</feature>
<evidence type="ECO:0000256" key="2">
    <source>
        <dbReference type="ARBA" id="ARBA00022490"/>
    </source>
</evidence>
<dbReference type="InterPro" id="IPR010921">
    <property type="entry name" value="Trp_repressor/repl_initiator"/>
</dbReference>
<dbReference type="InterPro" id="IPR027417">
    <property type="entry name" value="P-loop_NTPase"/>
</dbReference>
<dbReference type="InterPro" id="IPR024633">
    <property type="entry name" value="DnaA_N_dom"/>
</dbReference>
<accession>A0A1F8C128</accession>
<dbReference type="GO" id="GO:0005524">
    <property type="term" value="F:ATP binding"/>
    <property type="evidence" value="ECO:0007669"/>
    <property type="project" value="UniProtKB-UniRule"/>
</dbReference>
<dbReference type="NCBIfam" id="TIGR00362">
    <property type="entry name" value="DnaA"/>
    <property type="match status" value="1"/>
</dbReference>
<feature type="region of interest" description="Domain IV, binds dsDNA" evidence="8">
    <location>
        <begin position="336"/>
        <end position="456"/>
    </location>
</feature>
<dbReference type="SUPFAM" id="SSF48295">
    <property type="entry name" value="TrpR-like"/>
    <property type="match status" value="1"/>
</dbReference>
<comment type="subcellular location">
    <subcellularLocation>
        <location evidence="8">Cytoplasm</location>
    </subcellularLocation>
</comment>
<comment type="caution">
    <text evidence="14">The sequence shown here is derived from an EMBL/GenBank/DDBJ whole genome shotgun (WGS) entry which is preliminary data.</text>
</comment>